<gene>
    <name evidence="1" type="ORF">GWI33_005056</name>
</gene>
<name>A0A834IHC6_RHYFE</name>
<dbReference type="Proteomes" id="UP000625711">
    <property type="component" value="Unassembled WGS sequence"/>
</dbReference>
<dbReference type="AlphaFoldDB" id="A0A834IHC6"/>
<proteinExistence type="predicted"/>
<organism evidence="1 2">
    <name type="scientific">Rhynchophorus ferrugineus</name>
    <name type="common">Red palm weevil</name>
    <name type="synonym">Curculio ferrugineus</name>
    <dbReference type="NCBI Taxonomy" id="354439"/>
    <lineage>
        <taxon>Eukaryota</taxon>
        <taxon>Metazoa</taxon>
        <taxon>Ecdysozoa</taxon>
        <taxon>Arthropoda</taxon>
        <taxon>Hexapoda</taxon>
        <taxon>Insecta</taxon>
        <taxon>Pterygota</taxon>
        <taxon>Neoptera</taxon>
        <taxon>Endopterygota</taxon>
        <taxon>Coleoptera</taxon>
        <taxon>Polyphaga</taxon>
        <taxon>Cucujiformia</taxon>
        <taxon>Curculionidae</taxon>
        <taxon>Dryophthorinae</taxon>
        <taxon>Rhynchophorus</taxon>
    </lineage>
</organism>
<protein>
    <submittedName>
        <fullName evidence="1">Uncharacterized protein</fullName>
    </submittedName>
</protein>
<evidence type="ECO:0000313" key="2">
    <source>
        <dbReference type="Proteomes" id="UP000625711"/>
    </source>
</evidence>
<keyword evidence="2" id="KW-1185">Reference proteome</keyword>
<sequence length="81" mass="8873">MGVIKPGPLISWKHLVEPSEPLRRIVSTLERIGQRVQHVPYVARNSAQSGVKAQISPQAVVNFPALLINVDEREGHDLASA</sequence>
<evidence type="ECO:0000313" key="1">
    <source>
        <dbReference type="EMBL" id="KAF7281162.1"/>
    </source>
</evidence>
<reference evidence="1" key="1">
    <citation type="submission" date="2020-08" db="EMBL/GenBank/DDBJ databases">
        <title>Genome sequencing and assembly of the red palm weevil Rhynchophorus ferrugineus.</title>
        <authorList>
            <person name="Dias G.B."/>
            <person name="Bergman C.M."/>
            <person name="Manee M."/>
        </authorList>
    </citation>
    <scope>NUCLEOTIDE SEQUENCE</scope>
    <source>
        <strain evidence="1">AA-2017</strain>
        <tissue evidence="1">Whole larva</tissue>
    </source>
</reference>
<dbReference type="EMBL" id="JAACXV010000255">
    <property type="protein sequence ID" value="KAF7281162.1"/>
    <property type="molecule type" value="Genomic_DNA"/>
</dbReference>
<comment type="caution">
    <text evidence="1">The sequence shown here is derived from an EMBL/GenBank/DDBJ whole genome shotgun (WGS) entry which is preliminary data.</text>
</comment>
<accession>A0A834IHC6</accession>